<dbReference type="PANTHER" id="PTHR16932:SF18">
    <property type="entry name" value="INTERFERON, ALPHA-INDUCIBLE PROTEIN 27-LIKE 2"/>
    <property type="match status" value="1"/>
</dbReference>
<keyword evidence="5" id="KW-0472">Membrane</keyword>
<protein>
    <recommendedName>
        <fullName evidence="8">Protein kinase domain-containing protein</fullName>
    </recommendedName>
</protein>
<dbReference type="Gene3D" id="6.10.110.10">
    <property type="match status" value="1"/>
</dbReference>
<dbReference type="EMBL" id="JBEFKJ010000019">
    <property type="protein sequence ID" value="KAL2040766.1"/>
    <property type="molecule type" value="Genomic_DNA"/>
</dbReference>
<comment type="subcellular location">
    <subcellularLocation>
        <location evidence="1">Membrane</location>
        <topology evidence="1">Multi-pass membrane protein</topology>
    </subcellularLocation>
</comment>
<evidence type="ECO:0000256" key="1">
    <source>
        <dbReference type="ARBA" id="ARBA00004141"/>
    </source>
</evidence>
<dbReference type="PANTHER" id="PTHR16932">
    <property type="entry name" value="INTERFERON ALPHA-INDUCIBLE PROTEIN 27"/>
    <property type="match status" value="1"/>
</dbReference>
<reference evidence="6 7" key="1">
    <citation type="submission" date="2024-09" db="EMBL/GenBank/DDBJ databases">
        <title>Rethinking Asexuality: The Enigmatic Case of Functional Sexual Genes in Lepraria (Stereocaulaceae).</title>
        <authorList>
            <person name="Doellman M."/>
            <person name="Sun Y."/>
            <person name="Barcenas-Pena A."/>
            <person name="Lumbsch H.T."/>
            <person name="Grewe F."/>
        </authorList>
    </citation>
    <scope>NUCLEOTIDE SEQUENCE [LARGE SCALE GENOMIC DNA]</scope>
    <source>
        <strain evidence="6 7">Mercado 3170</strain>
    </source>
</reference>
<evidence type="ECO:0000313" key="6">
    <source>
        <dbReference type="EMBL" id="KAL2040766.1"/>
    </source>
</evidence>
<evidence type="ECO:0000256" key="4">
    <source>
        <dbReference type="ARBA" id="ARBA00022989"/>
    </source>
</evidence>
<dbReference type="Pfam" id="PF06140">
    <property type="entry name" value="Ifi-6-16"/>
    <property type="match status" value="1"/>
</dbReference>
<proteinExistence type="inferred from homology"/>
<keyword evidence="7" id="KW-1185">Reference proteome</keyword>
<evidence type="ECO:0000313" key="7">
    <source>
        <dbReference type="Proteomes" id="UP001590950"/>
    </source>
</evidence>
<evidence type="ECO:0008006" key="8">
    <source>
        <dbReference type="Google" id="ProtNLM"/>
    </source>
</evidence>
<dbReference type="Proteomes" id="UP001590950">
    <property type="component" value="Unassembled WGS sequence"/>
</dbReference>
<keyword evidence="4" id="KW-1133">Transmembrane helix</keyword>
<evidence type="ECO:0000256" key="2">
    <source>
        <dbReference type="ARBA" id="ARBA00007262"/>
    </source>
</evidence>
<evidence type="ECO:0000256" key="5">
    <source>
        <dbReference type="ARBA" id="ARBA00023136"/>
    </source>
</evidence>
<organism evidence="6 7">
    <name type="scientific">Stereocaulon virgatum</name>
    <dbReference type="NCBI Taxonomy" id="373712"/>
    <lineage>
        <taxon>Eukaryota</taxon>
        <taxon>Fungi</taxon>
        <taxon>Dikarya</taxon>
        <taxon>Ascomycota</taxon>
        <taxon>Pezizomycotina</taxon>
        <taxon>Lecanoromycetes</taxon>
        <taxon>OSLEUM clade</taxon>
        <taxon>Lecanoromycetidae</taxon>
        <taxon>Lecanorales</taxon>
        <taxon>Lecanorineae</taxon>
        <taxon>Stereocaulaceae</taxon>
        <taxon>Stereocaulon</taxon>
    </lineage>
</organism>
<keyword evidence="3" id="KW-0812">Transmembrane</keyword>
<gene>
    <name evidence="6" type="ORF">N7G274_006224</name>
</gene>
<dbReference type="InterPro" id="IPR038213">
    <property type="entry name" value="IFI6/IFI27-like_sf"/>
</dbReference>
<comment type="caution">
    <text evidence="6">The sequence shown here is derived from an EMBL/GenBank/DDBJ whole genome shotgun (WGS) entry which is preliminary data.</text>
</comment>
<evidence type="ECO:0000256" key="3">
    <source>
        <dbReference type="ARBA" id="ARBA00022692"/>
    </source>
</evidence>
<name>A0ABR4A5X7_9LECA</name>
<sequence>MTPVHLSCRVRVSKLDNEDADTTLSEEPTVFALKDLPDVDIATRTKWAFEVMKYFNESKASLRSWDFLAKLDGSVESLAVPLSAGPSSADEVYPARFQIPPSCLQGLDNEQKIQRAEKFAMASLVYEIMSGVPPFEGLTDDEVQRRFRTGDFPPDAASLPNSLFIYSGWSDEFSQALNKRVKSEESSTLQAMTNYAKAHPYRTGIQVVGITLSVVSGLAGPVLGWAGFTAAGPAAGSAAAAWQASIGSVQAGSLFAWCQSAAMGGAALKGVQVAGYAGAALTKVKDVPGLLETFKREFHTEQRVQRR</sequence>
<accession>A0ABR4A5X7</accession>
<dbReference type="InterPro" id="IPR009311">
    <property type="entry name" value="IFI6/IFI27-like"/>
</dbReference>
<comment type="similarity">
    <text evidence="2">Belongs to the IFI6/IFI27 family.</text>
</comment>